<protein>
    <submittedName>
        <fullName evidence="3">Uncharacterized protein (TIGR00369 family)</fullName>
    </submittedName>
</protein>
<dbReference type="GO" id="GO:0061522">
    <property type="term" value="F:1,4-dihydroxy-2-naphthoyl-CoA thioesterase activity"/>
    <property type="evidence" value="ECO:0007669"/>
    <property type="project" value="TreeGrafter"/>
</dbReference>
<dbReference type="Pfam" id="PF03061">
    <property type="entry name" value="4HBT"/>
    <property type="match status" value="1"/>
</dbReference>
<keyword evidence="4" id="KW-1185">Reference proteome</keyword>
<dbReference type="PANTHER" id="PTHR43240:SF8">
    <property type="entry name" value="PHENYLACETIC ACID DEGRADATION-RELATED PROTEIN"/>
    <property type="match status" value="1"/>
</dbReference>
<gene>
    <name evidence="3" type="ORF">GGQ61_004170</name>
</gene>
<dbReference type="AlphaFoldDB" id="A0A840A493"/>
<dbReference type="RefSeq" id="WP_183776932.1">
    <property type="nucleotide sequence ID" value="NZ_JACIDK010000011.1"/>
</dbReference>
<evidence type="ECO:0000313" key="3">
    <source>
        <dbReference type="EMBL" id="MBB3893426.1"/>
    </source>
</evidence>
<feature type="domain" description="Thioesterase" evidence="2">
    <location>
        <begin position="52"/>
        <end position="124"/>
    </location>
</feature>
<reference evidence="3 4" key="1">
    <citation type="submission" date="2020-08" db="EMBL/GenBank/DDBJ databases">
        <title>Genomic Encyclopedia of Type Strains, Phase IV (KMG-IV): sequencing the most valuable type-strain genomes for metagenomic binning, comparative biology and taxonomic classification.</title>
        <authorList>
            <person name="Goeker M."/>
        </authorList>
    </citation>
    <scope>NUCLEOTIDE SEQUENCE [LARGE SCALE GENOMIC DNA]</scope>
    <source>
        <strain evidence="3 4">DSM 21793</strain>
    </source>
</reference>
<dbReference type="InterPro" id="IPR003736">
    <property type="entry name" value="PAAI_dom"/>
</dbReference>
<dbReference type="GO" id="GO:0005829">
    <property type="term" value="C:cytosol"/>
    <property type="evidence" value="ECO:0007669"/>
    <property type="project" value="TreeGrafter"/>
</dbReference>
<name>A0A840A493_9CAUL</name>
<comment type="caution">
    <text evidence="3">The sequence shown here is derived from an EMBL/GenBank/DDBJ whole genome shotgun (WGS) entry which is preliminary data.</text>
</comment>
<dbReference type="SUPFAM" id="SSF54637">
    <property type="entry name" value="Thioesterase/thiol ester dehydrase-isomerase"/>
    <property type="match status" value="1"/>
</dbReference>
<dbReference type="InterPro" id="IPR029069">
    <property type="entry name" value="HotDog_dom_sf"/>
</dbReference>
<dbReference type="PANTHER" id="PTHR43240">
    <property type="entry name" value="1,4-DIHYDROXY-2-NAPHTHOYL-COA THIOESTERASE 1"/>
    <property type="match status" value="1"/>
</dbReference>
<evidence type="ECO:0000313" key="4">
    <source>
        <dbReference type="Proteomes" id="UP000530564"/>
    </source>
</evidence>
<sequence length="143" mass="15064">MPATTNHTSVEKLNQANEGKLPGHLGLVITEVADGKVVGRLKVRQDLVAHTGYLLAGAVLSVADILCAYGVSTAWPEGANGFTTAEVKANFVGTLRDGEAICTASLLHGGRTTQVWDAKVEDAATGKLMAAFRCTQIILYPRT</sequence>
<dbReference type="Gene3D" id="3.10.129.10">
    <property type="entry name" value="Hotdog Thioesterase"/>
    <property type="match status" value="1"/>
</dbReference>
<accession>A0A840A493</accession>
<dbReference type="EMBL" id="JACIDK010000011">
    <property type="protein sequence ID" value="MBB3893426.1"/>
    <property type="molecule type" value="Genomic_DNA"/>
</dbReference>
<proteinExistence type="predicted"/>
<organism evidence="3 4">
    <name type="scientific">Phenylobacterium haematophilum</name>
    <dbReference type="NCBI Taxonomy" id="98513"/>
    <lineage>
        <taxon>Bacteria</taxon>
        <taxon>Pseudomonadati</taxon>
        <taxon>Pseudomonadota</taxon>
        <taxon>Alphaproteobacteria</taxon>
        <taxon>Caulobacterales</taxon>
        <taxon>Caulobacteraceae</taxon>
        <taxon>Phenylobacterium</taxon>
    </lineage>
</organism>
<dbReference type="CDD" id="cd03443">
    <property type="entry name" value="PaaI_thioesterase"/>
    <property type="match status" value="1"/>
</dbReference>
<dbReference type="Proteomes" id="UP000530564">
    <property type="component" value="Unassembled WGS sequence"/>
</dbReference>
<evidence type="ECO:0000256" key="1">
    <source>
        <dbReference type="ARBA" id="ARBA00022801"/>
    </source>
</evidence>
<keyword evidence="1" id="KW-0378">Hydrolase</keyword>
<evidence type="ECO:0000259" key="2">
    <source>
        <dbReference type="Pfam" id="PF03061"/>
    </source>
</evidence>
<dbReference type="NCBIfam" id="TIGR00369">
    <property type="entry name" value="unchar_dom_1"/>
    <property type="match status" value="1"/>
</dbReference>
<dbReference type="InterPro" id="IPR006683">
    <property type="entry name" value="Thioestr_dom"/>
</dbReference>